<evidence type="ECO:0000313" key="2">
    <source>
        <dbReference type="Proteomes" id="UP000294914"/>
    </source>
</evidence>
<proteinExistence type="predicted"/>
<protein>
    <submittedName>
        <fullName evidence="1">Uncharacterized protein</fullName>
    </submittedName>
</protein>
<evidence type="ECO:0000313" key="1">
    <source>
        <dbReference type="EMBL" id="TDY02779.1"/>
    </source>
</evidence>
<comment type="caution">
    <text evidence="1">The sequence shown here is derived from an EMBL/GenBank/DDBJ whole genome shotgun (WGS) entry which is preliminary data.</text>
</comment>
<reference evidence="1 2" key="1">
    <citation type="submission" date="2019-03" db="EMBL/GenBank/DDBJ databases">
        <title>Genomic Encyclopedia of Type Strains, Phase IV (KMG-IV): sequencing the most valuable type-strain genomes for metagenomic binning, comparative biology and taxonomic classification.</title>
        <authorList>
            <person name="Goeker M."/>
        </authorList>
    </citation>
    <scope>NUCLEOTIDE SEQUENCE [LARGE SCALE GENOMIC DNA]</scope>
    <source>
        <strain evidence="1 2">DSM 16326</strain>
    </source>
</reference>
<dbReference type="Proteomes" id="UP000294914">
    <property type="component" value="Unassembled WGS sequence"/>
</dbReference>
<organism evidence="1 2">
    <name type="scientific">Thiohalophilus thiocyanatoxydans</name>
    <dbReference type="NCBI Taxonomy" id="381308"/>
    <lineage>
        <taxon>Bacteria</taxon>
        <taxon>Pseudomonadati</taxon>
        <taxon>Pseudomonadota</taxon>
        <taxon>Gammaproteobacteria</taxon>
        <taxon>Thiohalomonadales</taxon>
        <taxon>Thiohalophilaceae</taxon>
        <taxon>Thiohalophilus</taxon>
    </lineage>
</organism>
<gene>
    <name evidence="1" type="ORF">EDC23_1160</name>
</gene>
<sequence>MPAVWVFMLVVGVRKSRRKNYGIASMHEKQSRILSIFNATVDEQNRVDRLSRHRYARGLGTMK</sequence>
<dbReference type="EMBL" id="SOQX01000002">
    <property type="protein sequence ID" value="TDY02779.1"/>
    <property type="molecule type" value="Genomic_DNA"/>
</dbReference>
<accession>A0A4R8IY75</accession>
<keyword evidence="2" id="KW-1185">Reference proteome</keyword>
<name>A0A4R8IY75_9GAMM</name>
<dbReference type="AlphaFoldDB" id="A0A4R8IY75"/>